<feature type="region of interest" description="Disordered" evidence="1">
    <location>
        <begin position="98"/>
        <end position="124"/>
    </location>
</feature>
<dbReference type="RefSeq" id="WP_204059223.1">
    <property type="nucleotide sequence ID" value="NZ_BAAAGP010000042.1"/>
</dbReference>
<protein>
    <submittedName>
        <fullName evidence="2">Uncharacterized protein</fullName>
    </submittedName>
</protein>
<dbReference type="EMBL" id="BOOC01000027">
    <property type="protein sequence ID" value="GIH41915.1"/>
    <property type="molecule type" value="Genomic_DNA"/>
</dbReference>
<dbReference type="Proteomes" id="UP000603904">
    <property type="component" value="Unassembled WGS sequence"/>
</dbReference>
<proteinExistence type="predicted"/>
<keyword evidence="3" id="KW-1185">Reference proteome</keyword>
<evidence type="ECO:0000256" key="1">
    <source>
        <dbReference type="SAM" id="MobiDB-lite"/>
    </source>
</evidence>
<organism evidence="2 3">
    <name type="scientific">Microbispora corallina</name>
    <dbReference type="NCBI Taxonomy" id="83302"/>
    <lineage>
        <taxon>Bacteria</taxon>
        <taxon>Bacillati</taxon>
        <taxon>Actinomycetota</taxon>
        <taxon>Actinomycetes</taxon>
        <taxon>Streptosporangiales</taxon>
        <taxon>Streptosporangiaceae</taxon>
        <taxon>Microbispora</taxon>
    </lineage>
</organism>
<accession>A0ABQ4G4G0</accession>
<reference evidence="2 3" key="1">
    <citation type="submission" date="2021-01" db="EMBL/GenBank/DDBJ databases">
        <title>Whole genome shotgun sequence of Microbispora corallina NBRC 16416.</title>
        <authorList>
            <person name="Komaki H."/>
            <person name="Tamura T."/>
        </authorList>
    </citation>
    <scope>NUCLEOTIDE SEQUENCE [LARGE SCALE GENOMIC DNA]</scope>
    <source>
        <strain evidence="2 3">NBRC 16416</strain>
    </source>
</reference>
<comment type="caution">
    <text evidence="2">The sequence shown here is derived from an EMBL/GenBank/DDBJ whole genome shotgun (WGS) entry which is preliminary data.</text>
</comment>
<name>A0ABQ4G4G0_9ACTN</name>
<evidence type="ECO:0000313" key="3">
    <source>
        <dbReference type="Proteomes" id="UP000603904"/>
    </source>
</evidence>
<sequence>MSRRAGVTVVARTDGPAGTAAAFDRVLEALGVSPADRGEPEPYEWKMPGCWLNAAVLGEFPGDDARAVVAALAARLPFTGWHHGGDEDAADAVWDSRTHEAAHAGDTADASRTDEAANRAGEAEAVDPLDDVVWVLIEAGPAPGPSAEPAATEALVPLVPDDLSPSAAAELAGLLNEDEPPVRRTP</sequence>
<evidence type="ECO:0000313" key="2">
    <source>
        <dbReference type="EMBL" id="GIH41915.1"/>
    </source>
</evidence>
<gene>
    <name evidence="2" type="ORF">Mco01_49150</name>
</gene>